<evidence type="ECO:0000313" key="6">
    <source>
        <dbReference type="Proteomes" id="UP001519287"/>
    </source>
</evidence>
<keyword evidence="2" id="KW-0540">Nuclease</keyword>
<reference evidence="5 6" key="1">
    <citation type="submission" date="2021-03" db="EMBL/GenBank/DDBJ databases">
        <title>Genomic Encyclopedia of Type Strains, Phase IV (KMG-IV): sequencing the most valuable type-strain genomes for metagenomic binning, comparative biology and taxonomic classification.</title>
        <authorList>
            <person name="Goeker M."/>
        </authorList>
    </citation>
    <scope>NUCLEOTIDE SEQUENCE [LARGE SCALE GENOMIC DNA]</scope>
    <source>
        <strain evidence="5 6">DSM 26048</strain>
    </source>
</reference>
<organism evidence="5 6">
    <name type="scientific">Paenibacillus eucommiae</name>
    <dbReference type="NCBI Taxonomy" id="1355755"/>
    <lineage>
        <taxon>Bacteria</taxon>
        <taxon>Bacillati</taxon>
        <taxon>Bacillota</taxon>
        <taxon>Bacilli</taxon>
        <taxon>Bacillales</taxon>
        <taxon>Paenibacillaceae</taxon>
        <taxon>Paenibacillus</taxon>
    </lineage>
</organism>
<dbReference type="InterPro" id="IPR008201">
    <property type="entry name" value="HepT-like"/>
</dbReference>
<evidence type="ECO:0000256" key="2">
    <source>
        <dbReference type="ARBA" id="ARBA00022722"/>
    </source>
</evidence>
<protein>
    <submittedName>
        <fullName evidence="5">Uncharacterized protein YutE (UPF0331/DUF86 family)</fullName>
    </submittedName>
</protein>
<evidence type="ECO:0000256" key="4">
    <source>
        <dbReference type="ARBA" id="ARBA00024207"/>
    </source>
</evidence>
<sequence length="153" mass="17518">MEEKGAEIAAMYFVDHEQIDQRLSFLAVIVEACERIIKDEQDGNSTLLTQLAQERVLHLAIETVTDVCSLLIDAFILRDASSYEDIIEIVQGEDAFDHRLAALLLDLVKLRKQLVQDFMSWDRSQLHPIISQMPEALPKFTAQIRVFMDKELS</sequence>
<dbReference type="InterPro" id="IPR037038">
    <property type="entry name" value="HepT-like_sf"/>
</dbReference>
<dbReference type="PANTHER" id="PTHR33397">
    <property type="entry name" value="UPF0331 PROTEIN YUTE"/>
    <property type="match status" value="1"/>
</dbReference>
<comment type="similarity">
    <text evidence="4">Belongs to the HepT RNase toxin family.</text>
</comment>
<evidence type="ECO:0000256" key="1">
    <source>
        <dbReference type="ARBA" id="ARBA00022649"/>
    </source>
</evidence>
<dbReference type="RefSeq" id="WP_245375258.1">
    <property type="nucleotide sequence ID" value="NZ_JAGGLB010000002.1"/>
</dbReference>
<evidence type="ECO:0000313" key="5">
    <source>
        <dbReference type="EMBL" id="MBP1989319.1"/>
    </source>
</evidence>
<evidence type="ECO:0000256" key="3">
    <source>
        <dbReference type="ARBA" id="ARBA00022801"/>
    </source>
</evidence>
<dbReference type="Pfam" id="PF01934">
    <property type="entry name" value="HepT-like"/>
    <property type="match status" value="1"/>
</dbReference>
<dbReference type="Proteomes" id="UP001519287">
    <property type="component" value="Unassembled WGS sequence"/>
</dbReference>
<name>A0ABS4IP40_9BACL</name>
<proteinExistence type="inferred from homology"/>
<keyword evidence="1" id="KW-1277">Toxin-antitoxin system</keyword>
<keyword evidence="6" id="KW-1185">Reference proteome</keyword>
<dbReference type="InterPro" id="IPR052379">
    <property type="entry name" value="Type_VII_TA_RNase"/>
</dbReference>
<gene>
    <name evidence="5" type="ORF">J2Z66_000914</name>
</gene>
<accession>A0ABS4IP40</accession>
<dbReference type="Gene3D" id="1.20.120.580">
    <property type="entry name" value="bsu32300-like"/>
    <property type="match status" value="1"/>
</dbReference>
<dbReference type="PANTHER" id="PTHR33397:SF5">
    <property type="entry name" value="RNASE YUTE-RELATED"/>
    <property type="match status" value="1"/>
</dbReference>
<keyword evidence="3" id="KW-0378">Hydrolase</keyword>
<comment type="caution">
    <text evidence="5">The sequence shown here is derived from an EMBL/GenBank/DDBJ whole genome shotgun (WGS) entry which is preliminary data.</text>
</comment>
<dbReference type="EMBL" id="JAGGLB010000002">
    <property type="protein sequence ID" value="MBP1989319.1"/>
    <property type="molecule type" value="Genomic_DNA"/>
</dbReference>